<organism evidence="3 4">
    <name type="scientific">Brevundimonas balnearis</name>
    <dbReference type="NCBI Taxonomy" id="1572858"/>
    <lineage>
        <taxon>Bacteria</taxon>
        <taxon>Pseudomonadati</taxon>
        <taxon>Pseudomonadota</taxon>
        <taxon>Alphaproteobacteria</taxon>
        <taxon>Caulobacterales</taxon>
        <taxon>Caulobacteraceae</taxon>
        <taxon>Brevundimonas</taxon>
    </lineage>
</organism>
<evidence type="ECO:0000313" key="4">
    <source>
        <dbReference type="Proteomes" id="UP001589906"/>
    </source>
</evidence>
<dbReference type="RefSeq" id="WP_376836827.1">
    <property type="nucleotide sequence ID" value="NZ_JBHLSW010000014.1"/>
</dbReference>
<proteinExistence type="predicted"/>
<dbReference type="Proteomes" id="UP001589906">
    <property type="component" value="Unassembled WGS sequence"/>
</dbReference>
<keyword evidence="1" id="KW-0732">Signal</keyword>
<dbReference type="SUPFAM" id="SSF53187">
    <property type="entry name" value="Zn-dependent exopeptidases"/>
    <property type="match status" value="1"/>
</dbReference>
<evidence type="ECO:0000313" key="3">
    <source>
        <dbReference type="EMBL" id="MFC0634756.1"/>
    </source>
</evidence>
<comment type="caution">
    <text evidence="3">The sequence shown here is derived from an EMBL/GenBank/DDBJ whole genome shotgun (WGS) entry which is preliminary data.</text>
</comment>
<sequence>MIRTLLSAALGAALVATPASAQDAAADLETAAAAWVQPSNAERFRVLTEQLTAAGLDYEVQAFEGGNGRTGPLEGRNVVVTIGRGPVDIVLTAHYDAVPLEGGFSQGIVDNAGSVLAMMQAAVRLRETSAAEPFPYRYVFVFTDQEELGLIGARKWLESADRSRIAAVINADVAAYGDTVMYGENNGEQSAGLLRALRLQCAERAVTCVGFPVYPPSDDRVFSAAGLPVLSLGTQDAIGAHQMWLAFNGGETPGLREGFVPPVFQRIHSTGDVLDLFEGEDVARFGAFIADLALRIAIDHAAGG</sequence>
<accession>A0ABV6R556</accession>
<evidence type="ECO:0000259" key="2">
    <source>
        <dbReference type="Pfam" id="PF04389"/>
    </source>
</evidence>
<feature type="chain" id="PRO_5045691179" evidence="1">
    <location>
        <begin position="22"/>
        <end position="304"/>
    </location>
</feature>
<dbReference type="Gene3D" id="3.40.630.10">
    <property type="entry name" value="Zn peptidases"/>
    <property type="match status" value="1"/>
</dbReference>
<evidence type="ECO:0000256" key="1">
    <source>
        <dbReference type="SAM" id="SignalP"/>
    </source>
</evidence>
<dbReference type="InterPro" id="IPR007484">
    <property type="entry name" value="Peptidase_M28"/>
</dbReference>
<feature type="signal peptide" evidence="1">
    <location>
        <begin position="1"/>
        <end position="21"/>
    </location>
</feature>
<dbReference type="PANTHER" id="PTHR12147:SF26">
    <property type="entry name" value="PEPTIDASE M28 DOMAIN-CONTAINING PROTEIN"/>
    <property type="match status" value="1"/>
</dbReference>
<feature type="domain" description="Peptidase M28" evidence="2">
    <location>
        <begin position="77"/>
        <end position="284"/>
    </location>
</feature>
<dbReference type="Pfam" id="PF04389">
    <property type="entry name" value="Peptidase_M28"/>
    <property type="match status" value="1"/>
</dbReference>
<name>A0ABV6R556_9CAUL</name>
<dbReference type="EMBL" id="JBHLSW010000014">
    <property type="protein sequence ID" value="MFC0634756.1"/>
    <property type="molecule type" value="Genomic_DNA"/>
</dbReference>
<dbReference type="PANTHER" id="PTHR12147">
    <property type="entry name" value="METALLOPEPTIDASE M28 FAMILY MEMBER"/>
    <property type="match status" value="1"/>
</dbReference>
<keyword evidence="4" id="KW-1185">Reference proteome</keyword>
<protein>
    <submittedName>
        <fullName evidence="3">M28 family metallopeptidase</fullName>
    </submittedName>
</protein>
<reference evidence="3 4" key="1">
    <citation type="submission" date="2024-09" db="EMBL/GenBank/DDBJ databases">
        <authorList>
            <person name="Sun Q."/>
            <person name="Mori K."/>
        </authorList>
    </citation>
    <scope>NUCLEOTIDE SEQUENCE [LARGE SCALE GENOMIC DNA]</scope>
    <source>
        <strain evidence="3 4">NCAIM B.02621</strain>
    </source>
</reference>
<dbReference type="InterPro" id="IPR045175">
    <property type="entry name" value="M28_fam"/>
</dbReference>
<gene>
    <name evidence="3" type="ORF">ACFFGE_12825</name>
</gene>